<dbReference type="PATRIC" id="fig|246196.56.peg.6371"/>
<gene>
    <name evidence="1" type="ordered locus">MSMEI_6248</name>
</gene>
<accession>I7GGE9</accession>
<dbReference type="Proteomes" id="UP000006158">
    <property type="component" value="Chromosome"/>
</dbReference>
<evidence type="ECO:0000313" key="1">
    <source>
        <dbReference type="EMBL" id="AFP42674.1"/>
    </source>
</evidence>
<sequence length="88" mass="9666">MGMSASDTKTPARQPRFVGPQCYERDMTIQCRDCVAGLEHCHGTLIHHVRYCVECTDDGCTTPEIAHTFSIDCETVGCLCSEDIAIAI</sequence>
<name>I7GGE9_MYCS2</name>
<dbReference type="AlphaFoldDB" id="I7GGE9"/>
<protein>
    <submittedName>
        <fullName evidence="1">Uncharacterized protein</fullName>
    </submittedName>
</protein>
<dbReference type="EMBL" id="CP001663">
    <property type="protein sequence ID" value="AFP42674.1"/>
    <property type="molecule type" value="Genomic_DNA"/>
</dbReference>
<evidence type="ECO:0000313" key="2">
    <source>
        <dbReference type="Proteomes" id="UP000006158"/>
    </source>
</evidence>
<proteinExistence type="predicted"/>
<reference evidence="1 2" key="1">
    <citation type="journal article" date="2007" name="Genome Biol.">
        <title>Interrupted coding sequences in Mycobacterium smegmatis: authentic mutations or sequencing errors?</title>
        <authorList>
            <person name="Deshayes C."/>
            <person name="Perrodou E."/>
            <person name="Gallien S."/>
            <person name="Euphrasie D."/>
            <person name="Schaeffer C."/>
            <person name="Van-Dorsselaer A."/>
            <person name="Poch O."/>
            <person name="Lecompte O."/>
            <person name="Reyrat J.M."/>
        </authorList>
    </citation>
    <scope>NUCLEOTIDE SEQUENCE [LARGE SCALE GENOMIC DNA]</scope>
    <source>
        <strain evidence="2">ATCC 700084 / mc(2)155</strain>
    </source>
</reference>
<organism evidence="1 2">
    <name type="scientific">Mycolicibacterium smegmatis (strain ATCC 700084 / mc(2)155)</name>
    <name type="common">Mycobacterium smegmatis</name>
    <dbReference type="NCBI Taxonomy" id="246196"/>
    <lineage>
        <taxon>Bacteria</taxon>
        <taxon>Bacillati</taxon>
        <taxon>Actinomycetota</taxon>
        <taxon>Actinomycetes</taxon>
        <taxon>Mycobacteriales</taxon>
        <taxon>Mycobacteriaceae</taxon>
        <taxon>Mycolicibacterium</taxon>
    </lineage>
</organism>
<reference evidence="1 2" key="2">
    <citation type="journal article" date="2009" name="Genome Res.">
        <title>Ortho-proteogenomics: multiple proteomes investigation through orthology and a new MS-based protocol.</title>
        <authorList>
            <person name="Gallien S."/>
            <person name="Perrodou E."/>
            <person name="Carapito C."/>
            <person name="Deshayes C."/>
            <person name="Reyrat J.M."/>
            <person name="Van Dorsselaer A."/>
            <person name="Poch O."/>
            <person name="Schaeffer C."/>
            <person name="Lecompte O."/>
        </authorList>
    </citation>
    <scope>NUCLEOTIDE SEQUENCE [LARGE SCALE GENOMIC DNA]</scope>
    <source>
        <strain evidence="2">ATCC 700084 / mc(2)155</strain>
    </source>
</reference>
<dbReference type="KEGG" id="msg:MSMEI_6248"/>